<sequence length="65" mass="7181">MLRTRMKRLADRGELAVQRLADIETSILQLGDEDLLDLADIFNASADTPLGAIAVAEMTRRGIRL</sequence>
<keyword evidence="2" id="KW-1185">Reference proteome</keyword>
<dbReference type="eggNOG" id="ENOG5032GRP">
    <property type="taxonomic scope" value="Bacteria"/>
</dbReference>
<organism evidence="1 2">
    <name type="scientific">Sphingomonas taxi</name>
    <dbReference type="NCBI Taxonomy" id="1549858"/>
    <lineage>
        <taxon>Bacteria</taxon>
        <taxon>Pseudomonadati</taxon>
        <taxon>Pseudomonadota</taxon>
        <taxon>Alphaproteobacteria</taxon>
        <taxon>Sphingomonadales</taxon>
        <taxon>Sphingomonadaceae</taxon>
        <taxon>Sphingomonas</taxon>
    </lineage>
</organism>
<dbReference type="EMBL" id="CP009571">
    <property type="protein sequence ID" value="AIT07762.1"/>
    <property type="molecule type" value="Genomic_DNA"/>
</dbReference>
<reference evidence="1 2" key="1">
    <citation type="submission" date="2014-09" db="EMBL/GenBank/DDBJ databases">
        <title>Using Illumina technology Improving SMRT sequencing Genome Assembly by RASTools.</title>
        <authorList>
            <person name="Zhou Y."/>
            <person name="Ma T."/>
            <person name="Liu T."/>
        </authorList>
    </citation>
    <scope>NUCLEOTIDE SEQUENCE [LARGE SCALE GENOMIC DNA]</scope>
    <source>
        <strain evidence="1 2">ATCC 55669</strain>
    </source>
</reference>
<dbReference type="STRING" id="1549858.MC45_16940"/>
<proteinExistence type="predicted"/>
<name>A0A097EJM4_9SPHN</name>
<evidence type="ECO:0000313" key="2">
    <source>
        <dbReference type="Proteomes" id="UP000033200"/>
    </source>
</evidence>
<accession>A0A097EJM4</accession>
<evidence type="ECO:0000313" key="1">
    <source>
        <dbReference type="EMBL" id="AIT07762.1"/>
    </source>
</evidence>
<dbReference type="AlphaFoldDB" id="A0A097EJM4"/>
<protein>
    <submittedName>
        <fullName evidence="1">Uncharacterized protein</fullName>
    </submittedName>
</protein>
<gene>
    <name evidence="1" type="ORF">MC45_16940</name>
</gene>
<dbReference type="Proteomes" id="UP000033200">
    <property type="component" value="Chromosome"/>
</dbReference>
<dbReference type="HOGENOM" id="CLU_2847592_0_0_5"/>
<dbReference type="KEGG" id="stax:MC45_16940"/>